<evidence type="ECO:0000256" key="3">
    <source>
        <dbReference type="ARBA" id="ARBA00023015"/>
    </source>
</evidence>
<dbReference type="RefSeq" id="WP_212516241.1">
    <property type="nucleotide sequence ID" value="NZ_JAGSOH010000003.1"/>
</dbReference>
<dbReference type="SMART" id="SM01012">
    <property type="entry name" value="ANTAR"/>
    <property type="match status" value="1"/>
</dbReference>
<dbReference type="GO" id="GO:0003723">
    <property type="term" value="F:RNA binding"/>
    <property type="evidence" value="ECO:0007669"/>
    <property type="project" value="InterPro"/>
</dbReference>
<proteinExistence type="predicted"/>
<evidence type="ECO:0000256" key="4">
    <source>
        <dbReference type="ARBA" id="ARBA00023163"/>
    </source>
</evidence>
<dbReference type="SUPFAM" id="SSF55781">
    <property type="entry name" value="GAF domain-like"/>
    <property type="match status" value="1"/>
</dbReference>
<dbReference type="InterPro" id="IPR036388">
    <property type="entry name" value="WH-like_DNA-bd_sf"/>
</dbReference>
<dbReference type="Pfam" id="PF13185">
    <property type="entry name" value="GAF_2"/>
    <property type="match status" value="1"/>
</dbReference>
<name>A0A941E781_9ACTN</name>
<protein>
    <submittedName>
        <fullName evidence="6">GAF and ANTAR domain-containing protein</fullName>
    </submittedName>
</protein>
<keyword evidence="3" id="KW-0805">Transcription regulation</keyword>
<dbReference type="PIRSF" id="PIRSF036625">
    <property type="entry name" value="GAF_ANTAR"/>
    <property type="match status" value="1"/>
</dbReference>
<dbReference type="SUPFAM" id="SSF52172">
    <property type="entry name" value="CheY-like"/>
    <property type="match status" value="1"/>
</dbReference>
<dbReference type="AlphaFoldDB" id="A0A941E781"/>
<evidence type="ECO:0000256" key="1">
    <source>
        <dbReference type="ARBA" id="ARBA00022679"/>
    </source>
</evidence>
<dbReference type="Proteomes" id="UP000676325">
    <property type="component" value="Unassembled WGS sequence"/>
</dbReference>
<evidence type="ECO:0000313" key="7">
    <source>
        <dbReference type="Proteomes" id="UP000676325"/>
    </source>
</evidence>
<dbReference type="InterPro" id="IPR003018">
    <property type="entry name" value="GAF"/>
</dbReference>
<reference evidence="6" key="1">
    <citation type="submission" date="2021-04" db="EMBL/GenBank/DDBJ databases">
        <title>Genome based classification of Actinospica acidithermotolerans sp. nov., an actinobacterium isolated from an Indonesian hot spring.</title>
        <authorList>
            <person name="Kusuma A.B."/>
            <person name="Putra K.E."/>
            <person name="Nafisah S."/>
            <person name="Loh J."/>
            <person name="Nouioui I."/>
            <person name="Goodfellow M."/>
        </authorList>
    </citation>
    <scope>NUCLEOTIDE SEQUENCE</scope>
    <source>
        <strain evidence="6">MGRD01-02</strain>
    </source>
</reference>
<dbReference type="Gene3D" id="3.30.450.40">
    <property type="match status" value="1"/>
</dbReference>
<dbReference type="InterPro" id="IPR011006">
    <property type="entry name" value="CheY-like_superfamily"/>
</dbReference>
<dbReference type="EMBL" id="JAGSOH010000003">
    <property type="protein sequence ID" value="MBR7825082.1"/>
    <property type="molecule type" value="Genomic_DNA"/>
</dbReference>
<dbReference type="InterPro" id="IPR012074">
    <property type="entry name" value="GAF_ANTAR"/>
</dbReference>
<dbReference type="SMART" id="SM00065">
    <property type="entry name" value="GAF"/>
    <property type="match status" value="1"/>
</dbReference>
<dbReference type="Gene3D" id="1.10.10.10">
    <property type="entry name" value="Winged helix-like DNA-binding domain superfamily/Winged helix DNA-binding domain"/>
    <property type="match status" value="1"/>
</dbReference>
<accession>A0A941E781</accession>
<comment type="caution">
    <text evidence="6">The sequence shown here is derived from an EMBL/GenBank/DDBJ whole genome shotgun (WGS) entry which is preliminary data.</text>
</comment>
<organism evidence="6 7">
    <name type="scientific">Actinospica acidithermotolerans</name>
    <dbReference type="NCBI Taxonomy" id="2828514"/>
    <lineage>
        <taxon>Bacteria</taxon>
        <taxon>Bacillati</taxon>
        <taxon>Actinomycetota</taxon>
        <taxon>Actinomycetes</taxon>
        <taxon>Catenulisporales</taxon>
        <taxon>Actinospicaceae</taxon>
        <taxon>Actinospica</taxon>
    </lineage>
</organism>
<keyword evidence="7" id="KW-1185">Reference proteome</keyword>
<dbReference type="InterPro" id="IPR005561">
    <property type="entry name" value="ANTAR"/>
</dbReference>
<evidence type="ECO:0000313" key="6">
    <source>
        <dbReference type="EMBL" id="MBR7825082.1"/>
    </source>
</evidence>
<keyword evidence="1" id="KW-0808">Transferase</keyword>
<dbReference type="Pfam" id="PF03861">
    <property type="entry name" value="ANTAR"/>
    <property type="match status" value="1"/>
</dbReference>
<dbReference type="GO" id="GO:0016301">
    <property type="term" value="F:kinase activity"/>
    <property type="evidence" value="ECO:0007669"/>
    <property type="project" value="UniProtKB-KW"/>
</dbReference>
<evidence type="ECO:0000259" key="5">
    <source>
        <dbReference type="PROSITE" id="PS50921"/>
    </source>
</evidence>
<dbReference type="PROSITE" id="PS50921">
    <property type="entry name" value="ANTAR"/>
    <property type="match status" value="1"/>
</dbReference>
<gene>
    <name evidence="6" type="ORF">KDK95_02100</name>
</gene>
<dbReference type="InterPro" id="IPR029016">
    <property type="entry name" value="GAF-like_dom_sf"/>
</dbReference>
<keyword evidence="2" id="KW-0418">Kinase</keyword>
<sequence>MDSRQVYDLLNDGADTAEAVHDLDGHLRYFAAECSRVLGAPGVALLLASEEGRLECGAAWGEGVEQLAAAEIRAGLGPSVDCAAAEVAVRCPDTVSDGARWPDWARAASQAGYCSVLSVPLLSLDDRLGAMTVYSGDPGFPDSEAARLAPALAEAVATGLYFQRRRQESAVEVAQLQRGIASRVPIEQAKGILAERHGRTIDEAFELLRSVARRRGLRLHDVARAIVDGVAEVPKDLARPR</sequence>
<keyword evidence="4" id="KW-0804">Transcription</keyword>
<feature type="domain" description="ANTAR" evidence="5">
    <location>
        <begin position="166"/>
        <end position="227"/>
    </location>
</feature>
<evidence type="ECO:0000256" key="2">
    <source>
        <dbReference type="ARBA" id="ARBA00022777"/>
    </source>
</evidence>